<gene>
    <name evidence="2" type="ORF">SDRG_10678</name>
</gene>
<keyword evidence="1" id="KW-0175">Coiled coil</keyword>
<sequence length="345" mass="39302">MQSNQIGKLQRQLVTCHDSALQLAQTLDKTQHDLGMTKHGLAIQSAVTRSMKDEKAALAKALQVATVSNDEQKATITIALETVKAIELVRAQLQDDVQCMRRENAQLRILQQPCKKVKKAVLAPGDEKFEAALVTARLFLQQGDDAKDATRLEWVAFMLAHMAVNPHAVPAGRKRRWLTTLMFDDALASLAIDGCNMYENIYVPEVNMYFPQLPNTRNIDPDHVLKRFVTHISNGFAHMFDPKAWREIDDYEKSVLSPTWFTDQRDKQNVPRARQFFSVAAERCLRALGRHEEARLCAIWRNFFSVFDKTGISDATRLTYIDEFYKWLDHIAKSTIGPQSREGRS</sequence>
<dbReference type="VEuPathDB" id="FungiDB:SDRG_10678"/>
<dbReference type="EMBL" id="JH767168">
    <property type="protein sequence ID" value="EQC31503.1"/>
    <property type="molecule type" value="Genomic_DNA"/>
</dbReference>
<evidence type="ECO:0000256" key="1">
    <source>
        <dbReference type="SAM" id="Coils"/>
    </source>
</evidence>
<keyword evidence="3" id="KW-1185">Reference proteome</keyword>
<organism evidence="2 3">
    <name type="scientific">Saprolegnia diclina (strain VS20)</name>
    <dbReference type="NCBI Taxonomy" id="1156394"/>
    <lineage>
        <taxon>Eukaryota</taxon>
        <taxon>Sar</taxon>
        <taxon>Stramenopiles</taxon>
        <taxon>Oomycota</taxon>
        <taxon>Saprolegniomycetes</taxon>
        <taxon>Saprolegniales</taxon>
        <taxon>Saprolegniaceae</taxon>
        <taxon>Saprolegnia</taxon>
    </lineage>
</organism>
<dbReference type="GeneID" id="19951405"/>
<feature type="coiled-coil region" evidence="1">
    <location>
        <begin position="83"/>
        <end position="110"/>
    </location>
</feature>
<reference evidence="2 3" key="1">
    <citation type="submission" date="2012-04" db="EMBL/GenBank/DDBJ databases">
        <title>The Genome Sequence of Saprolegnia declina VS20.</title>
        <authorList>
            <consortium name="The Broad Institute Genome Sequencing Platform"/>
            <person name="Russ C."/>
            <person name="Nusbaum C."/>
            <person name="Tyler B."/>
            <person name="van West P."/>
            <person name="Dieguez-Uribeondo J."/>
            <person name="de Bruijn I."/>
            <person name="Tripathy S."/>
            <person name="Jiang R."/>
            <person name="Young S.K."/>
            <person name="Zeng Q."/>
            <person name="Gargeya S."/>
            <person name="Fitzgerald M."/>
            <person name="Haas B."/>
            <person name="Abouelleil A."/>
            <person name="Alvarado L."/>
            <person name="Arachchi H.M."/>
            <person name="Berlin A."/>
            <person name="Chapman S.B."/>
            <person name="Goldberg J."/>
            <person name="Griggs A."/>
            <person name="Gujja S."/>
            <person name="Hansen M."/>
            <person name="Howarth C."/>
            <person name="Imamovic A."/>
            <person name="Larimer J."/>
            <person name="McCowen C."/>
            <person name="Montmayeur A."/>
            <person name="Murphy C."/>
            <person name="Neiman D."/>
            <person name="Pearson M."/>
            <person name="Priest M."/>
            <person name="Roberts A."/>
            <person name="Saif S."/>
            <person name="Shea T."/>
            <person name="Sisk P."/>
            <person name="Sykes S."/>
            <person name="Wortman J."/>
            <person name="Nusbaum C."/>
            <person name="Birren B."/>
        </authorList>
    </citation>
    <scope>NUCLEOTIDE SEQUENCE [LARGE SCALE GENOMIC DNA]</scope>
    <source>
        <strain evidence="2 3">VS20</strain>
    </source>
</reference>
<dbReference type="AlphaFoldDB" id="T0RGU1"/>
<evidence type="ECO:0000313" key="3">
    <source>
        <dbReference type="Proteomes" id="UP000030762"/>
    </source>
</evidence>
<feature type="non-terminal residue" evidence="2">
    <location>
        <position position="1"/>
    </location>
</feature>
<dbReference type="InParanoid" id="T0RGU1"/>
<dbReference type="RefSeq" id="XP_008614902.1">
    <property type="nucleotide sequence ID" value="XM_008616680.1"/>
</dbReference>
<name>T0RGU1_SAPDV</name>
<proteinExistence type="predicted"/>
<dbReference type="Proteomes" id="UP000030762">
    <property type="component" value="Unassembled WGS sequence"/>
</dbReference>
<evidence type="ECO:0000313" key="2">
    <source>
        <dbReference type="EMBL" id="EQC31503.1"/>
    </source>
</evidence>
<protein>
    <submittedName>
        <fullName evidence="2">Uncharacterized protein</fullName>
    </submittedName>
</protein>
<accession>T0RGU1</accession>
<dbReference type="OrthoDB" id="10520522at2759"/>